<dbReference type="Proteomes" id="UP000799779">
    <property type="component" value="Unassembled WGS sequence"/>
</dbReference>
<keyword evidence="3" id="KW-1185">Reference proteome</keyword>
<reference evidence="2" key="1">
    <citation type="journal article" date="2020" name="Stud. Mycol.">
        <title>101 Dothideomycetes genomes: a test case for predicting lifestyles and emergence of pathogens.</title>
        <authorList>
            <person name="Haridas S."/>
            <person name="Albert R."/>
            <person name="Binder M."/>
            <person name="Bloem J."/>
            <person name="Labutti K."/>
            <person name="Salamov A."/>
            <person name="Andreopoulos B."/>
            <person name="Baker S."/>
            <person name="Barry K."/>
            <person name="Bills G."/>
            <person name="Bluhm B."/>
            <person name="Cannon C."/>
            <person name="Castanera R."/>
            <person name="Culley D."/>
            <person name="Daum C."/>
            <person name="Ezra D."/>
            <person name="Gonzalez J."/>
            <person name="Henrissat B."/>
            <person name="Kuo A."/>
            <person name="Liang C."/>
            <person name="Lipzen A."/>
            <person name="Lutzoni F."/>
            <person name="Magnuson J."/>
            <person name="Mondo S."/>
            <person name="Nolan M."/>
            <person name="Ohm R."/>
            <person name="Pangilinan J."/>
            <person name="Park H.-J."/>
            <person name="Ramirez L."/>
            <person name="Alfaro M."/>
            <person name="Sun H."/>
            <person name="Tritt A."/>
            <person name="Yoshinaga Y."/>
            <person name="Zwiers L.-H."/>
            <person name="Turgeon B."/>
            <person name="Goodwin S."/>
            <person name="Spatafora J."/>
            <person name="Crous P."/>
            <person name="Grigoriev I."/>
        </authorList>
    </citation>
    <scope>NUCLEOTIDE SEQUENCE</scope>
    <source>
        <strain evidence="2">CBS 123094</strain>
    </source>
</reference>
<feature type="compositionally biased region" description="Low complexity" evidence="1">
    <location>
        <begin position="160"/>
        <end position="169"/>
    </location>
</feature>
<feature type="compositionally biased region" description="Pro residues" evidence="1">
    <location>
        <begin position="170"/>
        <end position="187"/>
    </location>
</feature>
<evidence type="ECO:0000313" key="2">
    <source>
        <dbReference type="EMBL" id="KAF2003044.1"/>
    </source>
</evidence>
<accession>A0A6A5WQ57</accession>
<evidence type="ECO:0000313" key="3">
    <source>
        <dbReference type="Proteomes" id="UP000799779"/>
    </source>
</evidence>
<protein>
    <submittedName>
        <fullName evidence="2">Uncharacterized protein</fullName>
    </submittedName>
</protein>
<feature type="compositionally biased region" description="Basic and acidic residues" evidence="1">
    <location>
        <begin position="237"/>
        <end position="246"/>
    </location>
</feature>
<evidence type="ECO:0000256" key="1">
    <source>
        <dbReference type="SAM" id="MobiDB-lite"/>
    </source>
</evidence>
<gene>
    <name evidence="2" type="ORF">P154DRAFT_109749</name>
</gene>
<proteinExistence type="predicted"/>
<dbReference type="EMBL" id="ML977574">
    <property type="protein sequence ID" value="KAF2003044.1"/>
    <property type="molecule type" value="Genomic_DNA"/>
</dbReference>
<name>A0A6A5WQ57_9PLEO</name>
<feature type="compositionally biased region" description="Basic residues" evidence="1">
    <location>
        <begin position="210"/>
        <end position="232"/>
    </location>
</feature>
<sequence length="246" mass="26707">MSSPTPSQPPMAPPTTREEILHRIHESFANVNMDTFAESLSLPPIILLHCLERVKDVSHPSVDPITGQPNGGFNCPLSIHELAAELNTPSELIHRAMRAIINHLNVRGCSNEGLCMGTDRTGWVDVSGATAAATSSKLTSPSAAYAPRKPSSRTSEGVRSTSKSPSKSPHSPPLRPQSPNPPRPPPMAQSHAQPHPRAPPGRPNTLLVRRPTRQRPARHQAVRHVRLARRRQGSGYEGERDVDGVD</sequence>
<dbReference type="AlphaFoldDB" id="A0A6A5WQ57"/>
<feature type="compositionally biased region" description="Low complexity" evidence="1">
    <location>
        <begin position="132"/>
        <end position="144"/>
    </location>
</feature>
<organism evidence="2 3">
    <name type="scientific">Amniculicola lignicola CBS 123094</name>
    <dbReference type="NCBI Taxonomy" id="1392246"/>
    <lineage>
        <taxon>Eukaryota</taxon>
        <taxon>Fungi</taxon>
        <taxon>Dikarya</taxon>
        <taxon>Ascomycota</taxon>
        <taxon>Pezizomycotina</taxon>
        <taxon>Dothideomycetes</taxon>
        <taxon>Pleosporomycetidae</taxon>
        <taxon>Pleosporales</taxon>
        <taxon>Amniculicolaceae</taxon>
        <taxon>Amniculicola</taxon>
    </lineage>
</organism>
<feature type="region of interest" description="Disordered" evidence="1">
    <location>
        <begin position="132"/>
        <end position="246"/>
    </location>
</feature>